<dbReference type="RefSeq" id="WP_338293139.1">
    <property type="nucleotide sequence ID" value="NZ_AP027272.1"/>
</dbReference>
<dbReference type="EMBL" id="AP027272">
    <property type="protein sequence ID" value="BDX07152.1"/>
    <property type="molecule type" value="Genomic_DNA"/>
</dbReference>
<dbReference type="KEGG" id="pmaw:MACH26_26730"/>
<evidence type="ECO:0000313" key="3">
    <source>
        <dbReference type="Proteomes" id="UP001333710"/>
    </source>
</evidence>
<name>A0AA48HR36_9ALTE</name>
<evidence type="ECO:0000313" key="2">
    <source>
        <dbReference type="EMBL" id="BDX07152.1"/>
    </source>
</evidence>
<accession>A0AA48HR36</accession>
<reference evidence="2" key="1">
    <citation type="submission" date="2023-01" db="EMBL/GenBank/DDBJ databases">
        <title>Complete genome sequence of Planctobacterium marinum strain Dej080120_11.</title>
        <authorList>
            <person name="Ueki S."/>
            <person name="Maruyama F."/>
        </authorList>
    </citation>
    <scope>NUCLEOTIDE SEQUENCE</scope>
    <source>
        <strain evidence="2">Dej080120_11</strain>
    </source>
</reference>
<sequence length="230" mass="26101">MALRTIILVLLSLSFITATQAAEKMKLAAPFFPPYTYFDVDGNLDGLWIKQLNPVLQDAGIEFIAVNTRMSRFYSSIATGKVQLSAIPKGVPGMDNVLFSEQPFARFDLRVFWLDDRPDIANVKQLANQRVVLTRGYNYGGFLEEALSEQARQNFLQAKTKTEAIELLLKGEADYVLGYWALMDYLQKNMPDVQLNNKKISEIPIYFVIHNSAENADELIKQYDSAFARQ</sequence>
<dbReference type="Proteomes" id="UP001333710">
    <property type="component" value="Chromosome"/>
</dbReference>
<evidence type="ECO:0008006" key="4">
    <source>
        <dbReference type="Google" id="ProtNLM"/>
    </source>
</evidence>
<dbReference type="AlphaFoldDB" id="A0AA48HR36"/>
<proteinExistence type="predicted"/>
<organism evidence="2 3">
    <name type="scientific">Planctobacterium marinum</name>
    <dbReference type="NCBI Taxonomy" id="1631968"/>
    <lineage>
        <taxon>Bacteria</taxon>
        <taxon>Pseudomonadati</taxon>
        <taxon>Pseudomonadota</taxon>
        <taxon>Gammaproteobacteria</taxon>
        <taxon>Alteromonadales</taxon>
        <taxon>Alteromonadaceae</taxon>
        <taxon>Planctobacterium</taxon>
    </lineage>
</organism>
<dbReference type="SUPFAM" id="SSF53850">
    <property type="entry name" value="Periplasmic binding protein-like II"/>
    <property type="match status" value="1"/>
</dbReference>
<evidence type="ECO:0000256" key="1">
    <source>
        <dbReference type="SAM" id="SignalP"/>
    </source>
</evidence>
<keyword evidence="1" id="KW-0732">Signal</keyword>
<dbReference type="Gene3D" id="3.40.190.10">
    <property type="entry name" value="Periplasmic binding protein-like II"/>
    <property type="match status" value="2"/>
</dbReference>
<gene>
    <name evidence="2" type="ORF">MACH26_26730</name>
</gene>
<keyword evidence="3" id="KW-1185">Reference proteome</keyword>
<feature type="signal peptide" evidence="1">
    <location>
        <begin position="1"/>
        <end position="21"/>
    </location>
</feature>
<protein>
    <recommendedName>
        <fullName evidence="4">Solute-binding protein family 3/N-terminal domain-containing protein</fullName>
    </recommendedName>
</protein>
<feature type="chain" id="PRO_5041411991" description="Solute-binding protein family 3/N-terminal domain-containing protein" evidence="1">
    <location>
        <begin position="22"/>
        <end position="230"/>
    </location>
</feature>